<dbReference type="GO" id="GO:0004175">
    <property type="term" value="F:endopeptidase activity"/>
    <property type="evidence" value="ECO:0007669"/>
    <property type="project" value="TreeGrafter"/>
</dbReference>
<evidence type="ECO:0000259" key="7">
    <source>
        <dbReference type="PROSITE" id="PS50106"/>
    </source>
</evidence>
<reference evidence="9" key="1">
    <citation type="submission" date="2018-07" db="EMBL/GenBank/DDBJ databases">
        <authorList>
            <person name="Safronova V.I."/>
            <person name="Chirak E.R."/>
            <person name="Sazanova A.L."/>
        </authorList>
    </citation>
    <scope>NUCLEOTIDE SEQUENCE [LARGE SCALE GENOMIC DNA]</scope>
    <source>
        <strain evidence="9">RCAM04685</strain>
    </source>
</reference>
<dbReference type="Gene3D" id="3.30.750.44">
    <property type="match status" value="1"/>
</dbReference>
<dbReference type="Pfam" id="PF13180">
    <property type="entry name" value="PDZ_2"/>
    <property type="match status" value="1"/>
</dbReference>
<dbReference type="GO" id="GO:0030288">
    <property type="term" value="C:outer membrane-bounded periplasmic space"/>
    <property type="evidence" value="ECO:0007669"/>
    <property type="project" value="TreeGrafter"/>
</dbReference>
<dbReference type="CDD" id="cd06782">
    <property type="entry name" value="cpPDZ_CPP-like"/>
    <property type="match status" value="1"/>
</dbReference>
<dbReference type="Pfam" id="PF22694">
    <property type="entry name" value="CtpB_N-like"/>
    <property type="match status" value="1"/>
</dbReference>
<dbReference type="RefSeq" id="WP_114828455.1">
    <property type="nucleotide sequence ID" value="NZ_QQTO01000037.1"/>
</dbReference>
<feature type="region of interest" description="Disordered" evidence="6">
    <location>
        <begin position="389"/>
        <end position="408"/>
    </location>
</feature>
<feature type="domain" description="PDZ" evidence="7">
    <location>
        <begin position="90"/>
        <end position="158"/>
    </location>
</feature>
<evidence type="ECO:0000256" key="4">
    <source>
        <dbReference type="ARBA" id="ARBA00022825"/>
    </source>
</evidence>
<dbReference type="Gene3D" id="3.90.226.10">
    <property type="entry name" value="2-enoyl-CoA Hydratase, Chain A, domain 1"/>
    <property type="match status" value="1"/>
</dbReference>
<dbReference type="GO" id="GO:0008236">
    <property type="term" value="F:serine-type peptidase activity"/>
    <property type="evidence" value="ECO:0007669"/>
    <property type="project" value="UniProtKB-KW"/>
</dbReference>
<dbReference type="InterPro" id="IPR001478">
    <property type="entry name" value="PDZ"/>
</dbReference>
<name>A0A370LAX7_9HYPH</name>
<dbReference type="PANTHER" id="PTHR32060:SF30">
    <property type="entry name" value="CARBOXY-TERMINAL PROCESSING PROTEASE CTPA"/>
    <property type="match status" value="1"/>
</dbReference>
<dbReference type="FunFam" id="3.90.226.10:FF:000029">
    <property type="entry name" value="Peptidase, S41 family"/>
    <property type="match status" value="1"/>
</dbReference>
<dbReference type="OrthoDB" id="9812068at2"/>
<evidence type="ECO:0000256" key="1">
    <source>
        <dbReference type="ARBA" id="ARBA00009179"/>
    </source>
</evidence>
<dbReference type="GO" id="GO:0006508">
    <property type="term" value="P:proteolysis"/>
    <property type="evidence" value="ECO:0007669"/>
    <property type="project" value="UniProtKB-KW"/>
</dbReference>
<feature type="region of interest" description="Disordered" evidence="6">
    <location>
        <begin position="428"/>
        <end position="464"/>
    </location>
</feature>
<dbReference type="SMART" id="SM00245">
    <property type="entry name" value="TSPc"/>
    <property type="match status" value="1"/>
</dbReference>
<dbReference type="SUPFAM" id="SSF52096">
    <property type="entry name" value="ClpP/crotonase"/>
    <property type="match status" value="1"/>
</dbReference>
<dbReference type="InterPro" id="IPR036034">
    <property type="entry name" value="PDZ_sf"/>
</dbReference>
<evidence type="ECO:0000256" key="5">
    <source>
        <dbReference type="RuleBase" id="RU004404"/>
    </source>
</evidence>
<comment type="caution">
    <text evidence="8">The sequence shown here is derived from an EMBL/GenBank/DDBJ whole genome shotgun (WGS) entry which is preliminary data.</text>
</comment>
<dbReference type="InterPro" id="IPR029045">
    <property type="entry name" value="ClpP/crotonase-like_dom_sf"/>
</dbReference>
<evidence type="ECO:0000313" key="8">
    <source>
        <dbReference type="EMBL" id="RDJ28330.1"/>
    </source>
</evidence>
<dbReference type="SUPFAM" id="SSF50156">
    <property type="entry name" value="PDZ domain-like"/>
    <property type="match status" value="1"/>
</dbReference>
<dbReference type="FunFam" id="2.30.42.10:FF:000063">
    <property type="entry name" value="Peptidase, S41 family"/>
    <property type="match status" value="1"/>
</dbReference>
<dbReference type="NCBIfam" id="TIGR00225">
    <property type="entry name" value="prc"/>
    <property type="match status" value="1"/>
</dbReference>
<protein>
    <submittedName>
        <fullName evidence="8">S41 family peptidase</fullName>
    </submittedName>
</protein>
<dbReference type="InterPro" id="IPR004447">
    <property type="entry name" value="Peptidase_S41A"/>
</dbReference>
<dbReference type="PROSITE" id="PS50106">
    <property type="entry name" value="PDZ"/>
    <property type="match status" value="1"/>
</dbReference>
<gene>
    <name evidence="8" type="ORF">DWE98_05415</name>
</gene>
<dbReference type="InterPro" id="IPR005151">
    <property type="entry name" value="Tail-specific_protease"/>
</dbReference>
<keyword evidence="4 5" id="KW-0720">Serine protease</keyword>
<keyword evidence="2 5" id="KW-0645">Protease</keyword>
<dbReference type="Gene3D" id="2.30.42.10">
    <property type="match status" value="1"/>
</dbReference>
<dbReference type="Proteomes" id="UP000255207">
    <property type="component" value="Unassembled WGS sequence"/>
</dbReference>
<dbReference type="EMBL" id="QQTP01000002">
    <property type="protein sequence ID" value="RDJ28330.1"/>
    <property type="molecule type" value="Genomic_DNA"/>
</dbReference>
<feature type="compositionally biased region" description="Low complexity" evidence="6">
    <location>
        <begin position="431"/>
        <end position="458"/>
    </location>
</feature>
<dbReference type="SMART" id="SM00228">
    <property type="entry name" value="PDZ"/>
    <property type="match status" value="1"/>
</dbReference>
<sequence length="464" mass="48926">MRKVSLVLAGAVAGAGLTGLVTQTGFMSSTSAVAASAEVYRSLNLFGDIFEKIRTDYVEKPDEQKLIEAAINGMVSSLDPHSSYLDAKSFRDMDTDMRGQFGGLGIEVTMEDGTLKVAKPIRDTPASKAGILANDIIREIDGDAVKGLSLSQAVEKMRGIINTQVKLKIERPGKPDSLEFTLTRSTIVVPAVEERVENDVGYIRIGTFSEQTYEGLRKAIEKTTSEIGADKIKGYIVDLRNNRGGRLDQSVLVSDAFLERGKIVSTRGRNAEETQVFNAKSGDLTKGKPVVVLINGSSASAAEIVAGALQDHKRATVMGTRSFGKGSVQTVIPLGANGGLRLTTARYYTPSGNSIQAKGITPDIEVVQEIPAELKDKLVDNKGEASLKGHLKAGDGEEQSGSASYVPNDATKDTQLIAALNQLRGVKRDAAAPASIAPATPAPAPAAETPAAPAAPATPEAPKP</sequence>
<keyword evidence="3 5" id="KW-0378">Hydrolase</keyword>
<accession>A0A370LAX7</accession>
<evidence type="ECO:0000256" key="3">
    <source>
        <dbReference type="ARBA" id="ARBA00022801"/>
    </source>
</evidence>
<evidence type="ECO:0000313" key="9">
    <source>
        <dbReference type="Proteomes" id="UP000255207"/>
    </source>
</evidence>
<dbReference type="InterPro" id="IPR055210">
    <property type="entry name" value="CtpA/B_N"/>
</dbReference>
<dbReference type="CDD" id="cd07560">
    <property type="entry name" value="Peptidase_S41_CPP"/>
    <property type="match status" value="1"/>
</dbReference>
<dbReference type="GO" id="GO:0007165">
    <property type="term" value="P:signal transduction"/>
    <property type="evidence" value="ECO:0007669"/>
    <property type="project" value="TreeGrafter"/>
</dbReference>
<comment type="similarity">
    <text evidence="1 5">Belongs to the peptidase S41A family.</text>
</comment>
<proteinExistence type="inferred from homology"/>
<organism evidence="8 9">
    <name type="scientific">Bosea caraganae</name>
    <dbReference type="NCBI Taxonomy" id="2763117"/>
    <lineage>
        <taxon>Bacteria</taxon>
        <taxon>Pseudomonadati</taxon>
        <taxon>Pseudomonadota</taxon>
        <taxon>Alphaproteobacteria</taxon>
        <taxon>Hyphomicrobiales</taxon>
        <taxon>Boseaceae</taxon>
        <taxon>Bosea</taxon>
    </lineage>
</organism>
<keyword evidence="9" id="KW-1185">Reference proteome</keyword>
<dbReference type="PANTHER" id="PTHR32060">
    <property type="entry name" value="TAIL-SPECIFIC PROTEASE"/>
    <property type="match status" value="1"/>
</dbReference>
<evidence type="ECO:0000256" key="2">
    <source>
        <dbReference type="ARBA" id="ARBA00022670"/>
    </source>
</evidence>
<dbReference type="AlphaFoldDB" id="A0A370LAX7"/>
<dbReference type="Pfam" id="PF03572">
    <property type="entry name" value="Peptidase_S41"/>
    <property type="match status" value="1"/>
</dbReference>
<evidence type="ECO:0000256" key="6">
    <source>
        <dbReference type="SAM" id="MobiDB-lite"/>
    </source>
</evidence>